<dbReference type="PROSITE" id="PS51257">
    <property type="entry name" value="PROKAR_LIPOPROTEIN"/>
    <property type="match status" value="1"/>
</dbReference>
<dbReference type="SUPFAM" id="SSF52096">
    <property type="entry name" value="ClpP/crotonase"/>
    <property type="match status" value="1"/>
</dbReference>
<dbReference type="GO" id="GO:0004175">
    <property type="term" value="F:endopeptidase activity"/>
    <property type="evidence" value="ECO:0007669"/>
    <property type="project" value="TreeGrafter"/>
</dbReference>
<dbReference type="GO" id="GO:0030288">
    <property type="term" value="C:outer membrane-bounded periplasmic space"/>
    <property type="evidence" value="ECO:0007669"/>
    <property type="project" value="TreeGrafter"/>
</dbReference>
<dbReference type="Gene3D" id="3.30.750.170">
    <property type="match status" value="1"/>
</dbReference>
<protein>
    <submittedName>
        <fullName evidence="2">Peptidase family S41</fullName>
    </submittedName>
</protein>
<dbReference type="GO" id="GO:0006508">
    <property type="term" value="P:proteolysis"/>
    <property type="evidence" value="ECO:0007669"/>
    <property type="project" value="InterPro"/>
</dbReference>
<proteinExistence type="predicted"/>
<dbReference type="InterPro" id="IPR005151">
    <property type="entry name" value="Tail-specific_protease"/>
</dbReference>
<dbReference type="RefSeq" id="WP_073041322.1">
    <property type="nucleotide sequence ID" value="NZ_FQUO01000004.1"/>
</dbReference>
<dbReference type="SUPFAM" id="SSF50156">
    <property type="entry name" value="PDZ domain-like"/>
    <property type="match status" value="1"/>
</dbReference>
<organism evidence="2 3">
    <name type="scientific">Cnuella takakiae</name>
    <dbReference type="NCBI Taxonomy" id="1302690"/>
    <lineage>
        <taxon>Bacteria</taxon>
        <taxon>Pseudomonadati</taxon>
        <taxon>Bacteroidota</taxon>
        <taxon>Chitinophagia</taxon>
        <taxon>Chitinophagales</taxon>
        <taxon>Chitinophagaceae</taxon>
        <taxon>Cnuella</taxon>
    </lineage>
</organism>
<dbReference type="OrthoDB" id="7168509at2"/>
<gene>
    <name evidence="2" type="ORF">SAMN05444008_104170</name>
</gene>
<dbReference type="Gene3D" id="3.90.226.10">
    <property type="entry name" value="2-enoyl-CoA Hydratase, Chain A, domain 1"/>
    <property type="match status" value="1"/>
</dbReference>
<dbReference type="CDD" id="cd07561">
    <property type="entry name" value="Peptidase_S41_CPP_like"/>
    <property type="match status" value="1"/>
</dbReference>
<dbReference type="InterPro" id="IPR029045">
    <property type="entry name" value="ClpP/crotonase-like_dom_sf"/>
</dbReference>
<dbReference type="GO" id="GO:0008236">
    <property type="term" value="F:serine-type peptidase activity"/>
    <property type="evidence" value="ECO:0007669"/>
    <property type="project" value="InterPro"/>
</dbReference>
<evidence type="ECO:0000259" key="1">
    <source>
        <dbReference type="SMART" id="SM00245"/>
    </source>
</evidence>
<dbReference type="PANTHER" id="PTHR32060:SF30">
    <property type="entry name" value="CARBOXY-TERMINAL PROCESSING PROTEASE CTPA"/>
    <property type="match status" value="1"/>
</dbReference>
<evidence type="ECO:0000313" key="3">
    <source>
        <dbReference type="Proteomes" id="UP000184368"/>
    </source>
</evidence>
<dbReference type="EMBL" id="FQUO01000004">
    <property type="protein sequence ID" value="SHF01267.1"/>
    <property type="molecule type" value="Genomic_DNA"/>
</dbReference>
<keyword evidence="3" id="KW-1185">Reference proteome</keyword>
<dbReference type="Proteomes" id="UP000184368">
    <property type="component" value="Unassembled WGS sequence"/>
</dbReference>
<dbReference type="GO" id="GO:0007165">
    <property type="term" value="P:signal transduction"/>
    <property type="evidence" value="ECO:0007669"/>
    <property type="project" value="TreeGrafter"/>
</dbReference>
<feature type="domain" description="Tail specific protease" evidence="1">
    <location>
        <begin position="192"/>
        <end position="394"/>
    </location>
</feature>
<accession>A0A1M4Y635</accession>
<sequence length="463" mass="50910">MILHKSRWILPLALGLMTLVGCQKEQEDPNANPTTPTPTTPTVSEADKIKDTALLYSRDLYLWYNQIPATFQARTYASPVELMTAIRQYSIEPGFSKAVDRWSFAVKQTEWDNVSSGIAGDFGLNVFFLKEGDLRVRNVEPLSPAGRAGVKRGWRIVALNGNDNIRSTNSKAIVSAVYESTNTQFRFEKPDGTTTDLTLAATEYQEQPVALDTVYNTGGKKIGYLVFNSFLGDTTAIKNRFQQSFSRFASQGVNDLVLDLRYNGGGYVSLQNSLAGYLLPSSANGGELMTQKYNDKYARFNQTTLVRKEGSLNLPRLFVIVSNNSASASELLINNLKPYMDVKLVGPSNTYGKPVGYFAVPVGDWYVFPVSSRSTNKLGQGNYFDGFAVDRQVADGIDKNWGDLSESCLASVVKYITTGNYGPRIAPKGQPAVIEDPRIINANEQLVGPSFKGMILPGTSPKL</sequence>
<dbReference type="SMART" id="SM00245">
    <property type="entry name" value="TSPc"/>
    <property type="match status" value="1"/>
</dbReference>
<dbReference type="InterPro" id="IPR036034">
    <property type="entry name" value="PDZ_sf"/>
</dbReference>
<dbReference type="Pfam" id="PF03572">
    <property type="entry name" value="Peptidase_S41"/>
    <property type="match status" value="1"/>
</dbReference>
<dbReference type="Gene3D" id="2.30.42.10">
    <property type="match status" value="1"/>
</dbReference>
<dbReference type="PANTHER" id="PTHR32060">
    <property type="entry name" value="TAIL-SPECIFIC PROTEASE"/>
    <property type="match status" value="1"/>
</dbReference>
<evidence type="ECO:0000313" key="2">
    <source>
        <dbReference type="EMBL" id="SHF01267.1"/>
    </source>
</evidence>
<name>A0A1M4Y635_9BACT</name>
<dbReference type="STRING" id="1302690.BUE76_15030"/>
<reference evidence="2 3" key="1">
    <citation type="submission" date="2016-11" db="EMBL/GenBank/DDBJ databases">
        <authorList>
            <person name="Jaros S."/>
            <person name="Januszkiewicz K."/>
            <person name="Wedrychowicz H."/>
        </authorList>
    </citation>
    <scope>NUCLEOTIDE SEQUENCE [LARGE SCALE GENOMIC DNA]</scope>
    <source>
        <strain evidence="2 3">DSM 26897</strain>
    </source>
</reference>
<dbReference type="AlphaFoldDB" id="A0A1M4Y635"/>